<evidence type="ECO:0000313" key="2">
    <source>
        <dbReference type="EMBL" id="NML43302.1"/>
    </source>
</evidence>
<accession>A0A848H0Z7</accession>
<organism evidence="2 3">
    <name type="scientific">Ramlibacter agri</name>
    <dbReference type="NCBI Taxonomy" id="2728837"/>
    <lineage>
        <taxon>Bacteria</taxon>
        <taxon>Pseudomonadati</taxon>
        <taxon>Pseudomonadota</taxon>
        <taxon>Betaproteobacteria</taxon>
        <taxon>Burkholderiales</taxon>
        <taxon>Comamonadaceae</taxon>
        <taxon>Ramlibacter</taxon>
    </lineage>
</organism>
<evidence type="ECO:0000313" key="3">
    <source>
        <dbReference type="Proteomes" id="UP000541185"/>
    </source>
</evidence>
<protein>
    <submittedName>
        <fullName evidence="2">L,D-transpeptidase</fullName>
    </submittedName>
</protein>
<reference evidence="2 3" key="1">
    <citation type="submission" date="2020-04" db="EMBL/GenBank/DDBJ databases">
        <title>Ramlibacter sp. G-1-2-2 isolated from soil.</title>
        <authorList>
            <person name="Dahal R.H."/>
        </authorList>
    </citation>
    <scope>NUCLEOTIDE SEQUENCE [LARGE SCALE GENOMIC DNA]</scope>
    <source>
        <strain evidence="2 3">G-1-2-2</strain>
    </source>
</reference>
<feature type="chain" id="PRO_5032946903" evidence="1">
    <location>
        <begin position="29"/>
        <end position="273"/>
    </location>
</feature>
<keyword evidence="3" id="KW-1185">Reference proteome</keyword>
<name>A0A848H0Z7_9BURK</name>
<dbReference type="GO" id="GO:0016740">
    <property type="term" value="F:transferase activity"/>
    <property type="evidence" value="ECO:0007669"/>
    <property type="project" value="InterPro"/>
</dbReference>
<dbReference type="AlphaFoldDB" id="A0A848H0Z7"/>
<dbReference type="RefSeq" id="WP_169417521.1">
    <property type="nucleotide sequence ID" value="NZ_JABBFX010000001.1"/>
</dbReference>
<proteinExistence type="predicted"/>
<evidence type="ECO:0000256" key="1">
    <source>
        <dbReference type="SAM" id="SignalP"/>
    </source>
</evidence>
<sequence>MTKPLRSCRTLIAFATFAAACASALAFAPSSPDELASIFNTEVDRRLDVPPQELQRYANLAEQAFAQASVMPVMPQYVVVVDRNPHVQALLLMWRSMDGEYQLAGASPVSTGRPGTFDHFQTPLGVFEHTPSNMDYRAEGTYNENGIRGYGVQGMRVFDYGWQQVPKGWGDHAVIQMRLQMHATDPDQLEQRVGTIQSEGCVRIPASLNRFIDHYGLLDAEYDELAEGGQRLKVLQMDREPVADAGRYMVVVDSGRGMRPAWATHTGRRRPTS</sequence>
<dbReference type="EMBL" id="JABBFX010000001">
    <property type="protein sequence ID" value="NML43302.1"/>
    <property type="molecule type" value="Genomic_DNA"/>
</dbReference>
<gene>
    <name evidence="2" type="ORF">HHL11_06035</name>
</gene>
<dbReference type="PROSITE" id="PS51257">
    <property type="entry name" value="PROKAR_LIPOPROTEIN"/>
    <property type="match status" value="1"/>
</dbReference>
<dbReference type="CDD" id="cd16913">
    <property type="entry name" value="YkuD_like"/>
    <property type="match status" value="1"/>
</dbReference>
<keyword evidence="1" id="KW-0732">Signal</keyword>
<dbReference type="InterPro" id="IPR005490">
    <property type="entry name" value="LD_TPept_cat_dom"/>
</dbReference>
<feature type="signal peptide" evidence="1">
    <location>
        <begin position="1"/>
        <end position="28"/>
    </location>
</feature>
<dbReference type="Proteomes" id="UP000541185">
    <property type="component" value="Unassembled WGS sequence"/>
</dbReference>
<comment type="caution">
    <text evidence="2">The sequence shown here is derived from an EMBL/GenBank/DDBJ whole genome shotgun (WGS) entry which is preliminary data.</text>
</comment>